<dbReference type="PATRIC" id="fig|471514.4.peg.2535"/>
<evidence type="ECO:0000256" key="1">
    <source>
        <dbReference type="ARBA" id="ARBA00022448"/>
    </source>
</evidence>
<dbReference type="InterPro" id="IPR003439">
    <property type="entry name" value="ABC_transporter-like_ATP-bd"/>
</dbReference>
<gene>
    <name evidence="5" type="ORF">AN477_14745</name>
</gene>
<dbReference type="SUPFAM" id="SSF52540">
    <property type="entry name" value="P-loop containing nucleoside triphosphate hydrolases"/>
    <property type="match status" value="1"/>
</dbReference>
<accession>A0A0P9EVH7</accession>
<dbReference type="PANTHER" id="PTHR43423:SF1">
    <property type="entry name" value="ABC TRANSPORTER I FAMILY MEMBER 17"/>
    <property type="match status" value="1"/>
</dbReference>
<dbReference type="Proteomes" id="UP000050482">
    <property type="component" value="Unassembled WGS sequence"/>
</dbReference>
<dbReference type="EMBL" id="LJCO01000064">
    <property type="protein sequence ID" value="KPV42988.1"/>
    <property type="molecule type" value="Genomic_DNA"/>
</dbReference>
<dbReference type="PANTHER" id="PTHR43423">
    <property type="entry name" value="ABC TRANSPORTER I FAMILY MEMBER 17"/>
    <property type="match status" value="1"/>
</dbReference>
<dbReference type="AlphaFoldDB" id="A0A0P9EVH7"/>
<dbReference type="PROSITE" id="PS50893">
    <property type="entry name" value="ABC_TRANSPORTER_2"/>
    <property type="match status" value="1"/>
</dbReference>
<protein>
    <submittedName>
        <fullName evidence="5">Phosphate ABC transporter ATP-binding protein</fullName>
    </submittedName>
</protein>
<proteinExistence type="predicted"/>
<dbReference type="Pfam" id="PF00005">
    <property type="entry name" value="ABC_tran"/>
    <property type="match status" value="1"/>
</dbReference>
<keyword evidence="3 5" id="KW-0067">ATP-binding</keyword>
<sequence length="250" mass="27606">MRFEGVTKTFVERNQPTHVLRGISGEVPVGKTLTLVGPSGSGKSTLLSLCNLLLTPDEGQVYINGREVRQWSIPKLRQTVGMAFQTPTLFPGTVQDNLELGPQLRGERLKNPEEWMEAVDLPANLLGRSVEELSGGQRQRIALVRTILNGPSILLLDEVTSALDPSSTQVVEKLITDWKAKSGAAILWVTHHLDQARRLGDITWYVEAGELLEANDTKTFFTRPETEQARSFIHHKDAELDDTDGGGEEA</sequence>
<dbReference type="InterPro" id="IPR017871">
    <property type="entry name" value="ABC_transporter-like_CS"/>
</dbReference>
<evidence type="ECO:0000256" key="2">
    <source>
        <dbReference type="ARBA" id="ARBA00022741"/>
    </source>
</evidence>
<dbReference type="GO" id="GO:0005524">
    <property type="term" value="F:ATP binding"/>
    <property type="evidence" value="ECO:0007669"/>
    <property type="project" value="UniProtKB-KW"/>
</dbReference>
<dbReference type="STRING" id="471514.AN477_14745"/>
<organism evidence="5 6">
    <name type="scientific">Alicyclobacillus ferrooxydans</name>
    <dbReference type="NCBI Taxonomy" id="471514"/>
    <lineage>
        <taxon>Bacteria</taxon>
        <taxon>Bacillati</taxon>
        <taxon>Bacillota</taxon>
        <taxon>Bacilli</taxon>
        <taxon>Bacillales</taxon>
        <taxon>Alicyclobacillaceae</taxon>
        <taxon>Alicyclobacillus</taxon>
    </lineage>
</organism>
<dbReference type="InterPro" id="IPR003593">
    <property type="entry name" value="AAA+_ATPase"/>
</dbReference>
<reference evidence="5 6" key="1">
    <citation type="submission" date="2015-09" db="EMBL/GenBank/DDBJ databases">
        <title>Draft genome sequence of Alicyclobacillus ferrooxydans DSM 22381.</title>
        <authorList>
            <person name="Hemp J."/>
        </authorList>
    </citation>
    <scope>NUCLEOTIDE SEQUENCE [LARGE SCALE GENOMIC DNA]</scope>
    <source>
        <strain evidence="5 6">TC-34</strain>
    </source>
</reference>
<comment type="caution">
    <text evidence="5">The sequence shown here is derived from an EMBL/GenBank/DDBJ whole genome shotgun (WGS) entry which is preliminary data.</text>
</comment>
<dbReference type="Gene3D" id="3.40.50.300">
    <property type="entry name" value="P-loop containing nucleotide triphosphate hydrolases"/>
    <property type="match status" value="1"/>
</dbReference>
<evidence type="ECO:0000313" key="5">
    <source>
        <dbReference type="EMBL" id="KPV42988.1"/>
    </source>
</evidence>
<name>A0A0P9EVH7_9BACL</name>
<dbReference type="GO" id="GO:0016887">
    <property type="term" value="F:ATP hydrolysis activity"/>
    <property type="evidence" value="ECO:0007669"/>
    <property type="project" value="InterPro"/>
</dbReference>
<evidence type="ECO:0000259" key="4">
    <source>
        <dbReference type="PROSITE" id="PS50893"/>
    </source>
</evidence>
<keyword evidence="1" id="KW-0813">Transport</keyword>
<evidence type="ECO:0000313" key="6">
    <source>
        <dbReference type="Proteomes" id="UP000050482"/>
    </source>
</evidence>
<dbReference type="PROSITE" id="PS00211">
    <property type="entry name" value="ABC_TRANSPORTER_1"/>
    <property type="match status" value="1"/>
</dbReference>
<keyword evidence="2" id="KW-0547">Nucleotide-binding</keyword>
<feature type="domain" description="ABC transporter" evidence="4">
    <location>
        <begin position="1"/>
        <end position="233"/>
    </location>
</feature>
<dbReference type="SMART" id="SM00382">
    <property type="entry name" value="AAA"/>
    <property type="match status" value="1"/>
</dbReference>
<keyword evidence="6" id="KW-1185">Reference proteome</keyword>
<dbReference type="InterPro" id="IPR027417">
    <property type="entry name" value="P-loop_NTPase"/>
</dbReference>
<evidence type="ECO:0000256" key="3">
    <source>
        <dbReference type="ARBA" id="ARBA00022840"/>
    </source>
</evidence>